<evidence type="ECO:0000313" key="12">
    <source>
        <dbReference type="Proteomes" id="UP001501490"/>
    </source>
</evidence>
<feature type="transmembrane region" description="Helical" evidence="9">
    <location>
        <begin position="337"/>
        <end position="357"/>
    </location>
</feature>
<evidence type="ECO:0000256" key="2">
    <source>
        <dbReference type="ARBA" id="ARBA00022475"/>
    </source>
</evidence>
<gene>
    <name evidence="11" type="ORF">GCM10022236_01720</name>
</gene>
<evidence type="ECO:0000256" key="9">
    <source>
        <dbReference type="SAM" id="Phobius"/>
    </source>
</evidence>
<dbReference type="Proteomes" id="UP001501490">
    <property type="component" value="Unassembled WGS sequence"/>
</dbReference>
<evidence type="ECO:0000256" key="6">
    <source>
        <dbReference type="ARBA" id="ARBA00022989"/>
    </source>
</evidence>
<evidence type="ECO:0000256" key="7">
    <source>
        <dbReference type="ARBA" id="ARBA00023136"/>
    </source>
</evidence>
<dbReference type="PANTHER" id="PTHR33908:SF11">
    <property type="entry name" value="MEMBRANE PROTEIN"/>
    <property type="match status" value="1"/>
</dbReference>
<feature type="transmembrane region" description="Helical" evidence="9">
    <location>
        <begin position="241"/>
        <end position="259"/>
    </location>
</feature>
<evidence type="ECO:0000256" key="5">
    <source>
        <dbReference type="ARBA" id="ARBA00022692"/>
    </source>
</evidence>
<keyword evidence="3" id="KW-0328">Glycosyltransferase</keyword>
<dbReference type="Pfam" id="PF13231">
    <property type="entry name" value="PMT_2"/>
    <property type="match status" value="1"/>
</dbReference>
<evidence type="ECO:0000313" key="11">
    <source>
        <dbReference type="EMBL" id="GAA3603653.1"/>
    </source>
</evidence>
<accession>A0ABP6ZCQ0</accession>
<evidence type="ECO:0000256" key="4">
    <source>
        <dbReference type="ARBA" id="ARBA00022679"/>
    </source>
</evidence>
<feature type="transmembrane region" description="Helical" evidence="9">
    <location>
        <begin position="192"/>
        <end position="209"/>
    </location>
</feature>
<comment type="subcellular location">
    <subcellularLocation>
        <location evidence="1">Cell membrane</location>
        <topology evidence="1">Multi-pass membrane protein</topology>
    </subcellularLocation>
</comment>
<feature type="transmembrane region" description="Helical" evidence="9">
    <location>
        <begin position="288"/>
        <end position="305"/>
    </location>
</feature>
<dbReference type="InterPro" id="IPR038731">
    <property type="entry name" value="RgtA/B/C-like"/>
</dbReference>
<dbReference type="EMBL" id="BAABAB010000002">
    <property type="protein sequence ID" value="GAA3603653.1"/>
    <property type="molecule type" value="Genomic_DNA"/>
</dbReference>
<feature type="transmembrane region" description="Helical" evidence="9">
    <location>
        <begin position="312"/>
        <end position="331"/>
    </location>
</feature>
<keyword evidence="5 9" id="KW-0812">Transmembrane</keyword>
<feature type="domain" description="Glycosyltransferase RgtA/B/C/D-like" evidence="10">
    <location>
        <begin position="115"/>
        <end position="258"/>
    </location>
</feature>
<dbReference type="InterPro" id="IPR050297">
    <property type="entry name" value="LipidA_mod_glycosyltrf_83"/>
</dbReference>
<keyword evidence="4" id="KW-0808">Transferase</keyword>
<name>A0ABP6ZCQ0_9ACTN</name>
<proteinExistence type="predicted"/>
<keyword evidence="7 9" id="KW-0472">Membrane</keyword>
<dbReference type="RefSeq" id="WP_344801174.1">
    <property type="nucleotide sequence ID" value="NZ_BAABAB010000002.1"/>
</dbReference>
<organism evidence="11 12">
    <name type="scientific">Microlunatus ginsengisoli</name>
    <dbReference type="NCBI Taxonomy" id="363863"/>
    <lineage>
        <taxon>Bacteria</taxon>
        <taxon>Bacillati</taxon>
        <taxon>Actinomycetota</taxon>
        <taxon>Actinomycetes</taxon>
        <taxon>Propionibacteriales</taxon>
        <taxon>Propionibacteriaceae</taxon>
        <taxon>Microlunatus</taxon>
    </lineage>
</organism>
<feature type="transmembrane region" description="Helical" evidence="9">
    <location>
        <begin position="364"/>
        <end position="383"/>
    </location>
</feature>
<feature type="transmembrane region" description="Helical" evidence="9">
    <location>
        <begin position="145"/>
        <end position="163"/>
    </location>
</feature>
<feature type="transmembrane region" description="Helical" evidence="9">
    <location>
        <begin position="215"/>
        <end position="232"/>
    </location>
</feature>
<evidence type="ECO:0000256" key="1">
    <source>
        <dbReference type="ARBA" id="ARBA00004651"/>
    </source>
</evidence>
<comment type="caution">
    <text evidence="11">The sequence shown here is derived from an EMBL/GenBank/DDBJ whole genome shotgun (WGS) entry which is preliminary data.</text>
</comment>
<sequence>MTSLIELPTPLGRDLPLEPTPDPATEPVRASRLRRFWTSRWPWLAIIAIGQVVLSRVVPKHATAFQDEGLYIFMGHRVIDQLLGGERLFEFPGAYFSGAPAFYPVLAAIADNVGGLQAARDLSLIFVIVTMIGCQGLTERLFGRLAGLLGAAAFAVCGSVIYLSQWATFDALSMMFAALAAWLAVSSTKRDGLLLAPLVGVLLFAAIFAKYAGAMYVPIVCGLAVAVGWQRYRWRIVWRSAFIAATTVIVFFFVVLIWGRGLLPGLSQTTTARHVLNPATSVQLLQQTALWVGPWLLLAVVGAAFRVRRQPLLVTVLLVGSVLAPLQQIHIGEATSLRKHVAFGLIFACALVGDLLARLARRWFLAPLAAAILVGLTLHGMHFGGQFLRAYPEDSAFQRVLRQVVAANPGKPMLTEQSSAQRYELRDITTPRQWNDTYVFNYDGVSGLEAYRRAIDDHYFGVIYLNFTTAESHNIVKLLSAGDPERRYYHLVAQVPGYINGEQVGYWLVWTPQTQRYTPIR</sequence>
<feature type="transmembrane region" description="Helical" evidence="9">
    <location>
        <begin position="169"/>
        <end position="185"/>
    </location>
</feature>
<feature type="region of interest" description="Disordered" evidence="8">
    <location>
        <begin position="1"/>
        <end position="26"/>
    </location>
</feature>
<keyword evidence="12" id="KW-1185">Reference proteome</keyword>
<evidence type="ECO:0000259" key="10">
    <source>
        <dbReference type="Pfam" id="PF13231"/>
    </source>
</evidence>
<reference evidence="12" key="1">
    <citation type="journal article" date="2019" name="Int. J. Syst. Evol. Microbiol.">
        <title>The Global Catalogue of Microorganisms (GCM) 10K type strain sequencing project: providing services to taxonomists for standard genome sequencing and annotation.</title>
        <authorList>
            <consortium name="The Broad Institute Genomics Platform"/>
            <consortium name="The Broad Institute Genome Sequencing Center for Infectious Disease"/>
            <person name="Wu L."/>
            <person name="Ma J."/>
        </authorList>
    </citation>
    <scope>NUCLEOTIDE SEQUENCE [LARGE SCALE GENOMIC DNA]</scope>
    <source>
        <strain evidence="12">JCM 16929</strain>
    </source>
</reference>
<keyword evidence="2" id="KW-1003">Cell membrane</keyword>
<keyword evidence="6 9" id="KW-1133">Transmembrane helix</keyword>
<evidence type="ECO:0000256" key="3">
    <source>
        <dbReference type="ARBA" id="ARBA00022676"/>
    </source>
</evidence>
<evidence type="ECO:0000256" key="8">
    <source>
        <dbReference type="SAM" id="MobiDB-lite"/>
    </source>
</evidence>
<dbReference type="PANTHER" id="PTHR33908">
    <property type="entry name" value="MANNOSYLTRANSFERASE YKCB-RELATED"/>
    <property type="match status" value="1"/>
</dbReference>
<protein>
    <submittedName>
        <fullName evidence="11">DUF3824 domain-containing protein</fullName>
    </submittedName>
</protein>